<dbReference type="RefSeq" id="WP_380139080.1">
    <property type="nucleotide sequence ID" value="NZ_JBHLUI010000010.1"/>
</dbReference>
<sequence>MTRHDDGTDGADPQLRARLRATDPARDLPALDPAWTTWKVRQTMDTTESTTPTTSSATDPARAPRPRRRVPVPVLVGAGALAVAAVAVTAVTLGSPRTTVTALSLPPAGDALSAMCAVISPEGLAQHETAFAGRVEAVADGRVTLAVTERFKGEVGDEVTVPQPAADLPAEVSPGTFETGRTYLISSDGGVVAACGQSGADSPELRALYRQAFPG</sequence>
<name>A0ABV5LTP1_9ACTN</name>
<evidence type="ECO:0000256" key="2">
    <source>
        <dbReference type="SAM" id="Phobius"/>
    </source>
</evidence>
<evidence type="ECO:0000313" key="4">
    <source>
        <dbReference type="Proteomes" id="UP001589748"/>
    </source>
</evidence>
<gene>
    <name evidence="3" type="ORF">ACFFVI_10715</name>
</gene>
<reference evidence="3 4" key="1">
    <citation type="submission" date="2024-09" db="EMBL/GenBank/DDBJ databases">
        <authorList>
            <person name="Sun Q."/>
            <person name="Mori K."/>
        </authorList>
    </citation>
    <scope>NUCLEOTIDE SEQUENCE [LARGE SCALE GENOMIC DNA]</scope>
    <source>
        <strain evidence="3 4">TISTR 1856</strain>
    </source>
</reference>
<keyword evidence="2" id="KW-1133">Transmembrane helix</keyword>
<keyword evidence="2" id="KW-0812">Transmembrane</keyword>
<accession>A0ABV5LTP1</accession>
<evidence type="ECO:0000313" key="3">
    <source>
        <dbReference type="EMBL" id="MFB9377442.1"/>
    </source>
</evidence>
<evidence type="ECO:0000256" key="1">
    <source>
        <dbReference type="SAM" id="MobiDB-lite"/>
    </source>
</evidence>
<feature type="region of interest" description="Disordered" evidence="1">
    <location>
        <begin position="1"/>
        <end position="67"/>
    </location>
</feature>
<comment type="caution">
    <text evidence="3">The sequence shown here is derived from an EMBL/GenBank/DDBJ whole genome shotgun (WGS) entry which is preliminary data.</text>
</comment>
<keyword evidence="2" id="KW-0472">Membrane</keyword>
<feature type="transmembrane region" description="Helical" evidence="2">
    <location>
        <begin position="72"/>
        <end position="94"/>
    </location>
</feature>
<proteinExistence type="predicted"/>
<dbReference type="Proteomes" id="UP001589748">
    <property type="component" value="Unassembled WGS sequence"/>
</dbReference>
<protein>
    <submittedName>
        <fullName evidence="3">Uncharacterized protein</fullName>
    </submittedName>
</protein>
<feature type="compositionally biased region" description="Low complexity" evidence="1">
    <location>
        <begin position="43"/>
        <end position="61"/>
    </location>
</feature>
<organism evidence="3 4">
    <name type="scientific">Kineococcus gynurae</name>
    <dbReference type="NCBI Taxonomy" id="452979"/>
    <lineage>
        <taxon>Bacteria</taxon>
        <taxon>Bacillati</taxon>
        <taxon>Actinomycetota</taxon>
        <taxon>Actinomycetes</taxon>
        <taxon>Kineosporiales</taxon>
        <taxon>Kineosporiaceae</taxon>
        <taxon>Kineococcus</taxon>
    </lineage>
</organism>
<keyword evidence="4" id="KW-1185">Reference proteome</keyword>
<dbReference type="EMBL" id="JBHMDM010000005">
    <property type="protein sequence ID" value="MFB9377442.1"/>
    <property type="molecule type" value="Genomic_DNA"/>
</dbReference>